<name>A0ABW5QTT5_9BACL</name>
<evidence type="ECO:0000259" key="2">
    <source>
        <dbReference type="PROSITE" id="PS50943"/>
    </source>
</evidence>
<dbReference type="InterPro" id="IPR010982">
    <property type="entry name" value="Lambda_DNA-bd_dom_sf"/>
</dbReference>
<dbReference type="EMBL" id="JBHUMY010000004">
    <property type="protein sequence ID" value="MFD2659485.1"/>
    <property type="molecule type" value="Genomic_DNA"/>
</dbReference>
<keyword evidence="4" id="KW-1185">Reference proteome</keyword>
<dbReference type="SUPFAM" id="SSF47413">
    <property type="entry name" value="lambda repressor-like DNA-binding domains"/>
    <property type="match status" value="1"/>
</dbReference>
<dbReference type="Proteomes" id="UP001597493">
    <property type="component" value="Unassembled WGS sequence"/>
</dbReference>
<dbReference type="Pfam" id="PF01381">
    <property type="entry name" value="HTH_3"/>
    <property type="match status" value="1"/>
</dbReference>
<dbReference type="RefSeq" id="WP_379270176.1">
    <property type="nucleotide sequence ID" value="NZ_JBHUGT010000020.1"/>
</dbReference>
<feature type="domain" description="HTH cro/C1-type" evidence="2">
    <location>
        <begin position="7"/>
        <end position="61"/>
    </location>
</feature>
<evidence type="ECO:0000256" key="1">
    <source>
        <dbReference type="ARBA" id="ARBA00023125"/>
    </source>
</evidence>
<dbReference type="InterPro" id="IPR001387">
    <property type="entry name" value="Cro/C1-type_HTH"/>
</dbReference>
<protein>
    <submittedName>
        <fullName evidence="3">Helix-turn-helix domain-containing protein</fullName>
    </submittedName>
</protein>
<keyword evidence="1" id="KW-0238">DNA-binding</keyword>
<gene>
    <name evidence="3" type="ORF">ACFSW5_04310</name>
</gene>
<evidence type="ECO:0000313" key="4">
    <source>
        <dbReference type="Proteomes" id="UP001597493"/>
    </source>
</evidence>
<dbReference type="Gene3D" id="1.10.260.40">
    <property type="entry name" value="lambda repressor-like DNA-binding domains"/>
    <property type="match status" value="1"/>
</dbReference>
<dbReference type="SMART" id="SM00530">
    <property type="entry name" value="HTH_XRE"/>
    <property type="match status" value="1"/>
</dbReference>
<evidence type="ECO:0000313" key="3">
    <source>
        <dbReference type="EMBL" id="MFD2659485.1"/>
    </source>
</evidence>
<dbReference type="CDD" id="cd00093">
    <property type="entry name" value="HTH_XRE"/>
    <property type="match status" value="1"/>
</dbReference>
<comment type="caution">
    <text evidence="3">The sequence shown here is derived from an EMBL/GenBank/DDBJ whole genome shotgun (WGS) entry which is preliminary data.</text>
</comment>
<sequence>MESPNRIRELRKSLKLTGPEVSAKLGISTQYLYDIEKGKRGLSAEIVSKLSDILGATTDYILKKTDTNQYHENNSDPHEESELADIPIERLNQYKLTYKGHTLSKDEADDIIALLEAALKRWKE</sequence>
<accession>A0ABW5QTT5</accession>
<dbReference type="PROSITE" id="PS50943">
    <property type="entry name" value="HTH_CROC1"/>
    <property type="match status" value="1"/>
</dbReference>
<dbReference type="PANTHER" id="PTHR46558:SF4">
    <property type="entry name" value="DNA-BIDING PHAGE PROTEIN"/>
    <property type="match status" value="1"/>
</dbReference>
<organism evidence="3 4">
    <name type="scientific">Paenibacillus thailandensis</name>
    <dbReference type="NCBI Taxonomy" id="393250"/>
    <lineage>
        <taxon>Bacteria</taxon>
        <taxon>Bacillati</taxon>
        <taxon>Bacillota</taxon>
        <taxon>Bacilli</taxon>
        <taxon>Bacillales</taxon>
        <taxon>Paenibacillaceae</taxon>
        <taxon>Paenibacillus</taxon>
    </lineage>
</organism>
<proteinExistence type="predicted"/>
<dbReference type="PANTHER" id="PTHR46558">
    <property type="entry name" value="TRACRIPTIONAL REGULATORY PROTEIN-RELATED-RELATED"/>
    <property type="match status" value="1"/>
</dbReference>
<reference evidence="4" key="1">
    <citation type="journal article" date="2019" name="Int. J. Syst. Evol. Microbiol.">
        <title>The Global Catalogue of Microorganisms (GCM) 10K type strain sequencing project: providing services to taxonomists for standard genome sequencing and annotation.</title>
        <authorList>
            <consortium name="The Broad Institute Genomics Platform"/>
            <consortium name="The Broad Institute Genome Sequencing Center for Infectious Disease"/>
            <person name="Wu L."/>
            <person name="Ma J."/>
        </authorList>
    </citation>
    <scope>NUCLEOTIDE SEQUENCE [LARGE SCALE GENOMIC DNA]</scope>
    <source>
        <strain evidence="4">TISTR 1827</strain>
    </source>
</reference>